<dbReference type="PANTHER" id="PTHR31691">
    <property type="entry name" value="ROTATIN"/>
    <property type="match status" value="1"/>
</dbReference>
<accession>A0AAV8YCC3</accession>
<dbReference type="GO" id="GO:0032053">
    <property type="term" value="P:ciliary basal body organization"/>
    <property type="evidence" value="ECO:0007669"/>
    <property type="project" value="TreeGrafter"/>
</dbReference>
<dbReference type="PANTHER" id="PTHR31691:SF1">
    <property type="entry name" value="ROTATIN"/>
    <property type="match status" value="1"/>
</dbReference>
<dbReference type="GO" id="GO:0007099">
    <property type="term" value="P:centriole replication"/>
    <property type="evidence" value="ECO:0007669"/>
    <property type="project" value="TreeGrafter"/>
</dbReference>
<evidence type="ECO:0008006" key="3">
    <source>
        <dbReference type="Google" id="ProtNLM"/>
    </source>
</evidence>
<organism evidence="1 2">
    <name type="scientific">Aromia moschata</name>
    <dbReference type="NCBI Taxonomy" id="1265417"/>
    <lineage>
        <taxon>Eukaryota</taxon>
        <taxon>Metazoa</taxon>
        <taxon>Ecdysozoa</taxon>
        <taxon>Arthropoda</taxon>
        <taxon>Hexapoda</taxon>
        <taxon>Insecta</taxon>
        <taxon>Pterygota</taxon>
        <taxon>Neoptera</taxon>
        <taxon>Endopterygota</taxon>
        <taxon>Coleoptera</taxon>
        <taxon>Polyphaga</taxon>
        <taxon>Cucujiformia</taxon>
        <taxon>Chrysomeloidea</taxon>
        <taxon>Cerambycidae</taxon>
        <taxon>Cerambycinae</taxon>
        <taxon>Callichromatini</taxon>
        <taxon>Aromia</taxon>
    </lineage>
</organism>
<comment type="caution">
    <text evidence="1">The sequence shown here is derived from an EMBL/GenBank/DDBJ whole genome shotgun (WGS) entry which is preliminary data.</text>
</comment>
<reference evidence="1" key="1">
    <citation type="journal article" date="2023" name="Insect Mol. Biol.">
        <title>Genome sequencing provides insights into the evolution of gene families encoding plant cell wall-degrading enzymes in longhorned beetles.</title>
        <authorList>
            <person name="Shin N.R."/>
            <person name="Okamura Y."/>
            <person name="Kirsch R."/>
            <person name="Pauchet Y."/>
        </authorList>
    </citation>
    <scope>NUCLEOTIDE SEQUENCE</scope>
    <source>
        <strain evidence="1">AMC_N1</strain>
    </source>
</reference>
<keyword evidence="2" id="KW-1185">Reference proteome</keyword>
<dbReference type="GO" id="GO:0005813">
    <property type="term" value="C:centrosome"/>
    <property type="evidence" value="ECO:0007669"/>
    <property type="project" value="InterPro"/>
</dbReference>
<sequence>MSRYRDVLEIVLNLLAHNLMDVREETYRLCQKTVVTNIGPKLNMNSVNPAGSQVLFLLTSRILVEVCAFGMTSENLEIRRYAEDILTYVLKCKLLVSDSVYSRVVEALIPALPIVLSHVTRTSPLGKTLVMLTDPDTAANSSIPSIAMLKCNVQLLFSNDAYLRDEAFSRICWLLASQEKSREMLPKFNTLYDTALANVCRLKRVVDINKVRYTEHFYQPSSLHQVMDLLKSQNVEPVLRRSALNQVSVMVEDPLLHQTFLDSNGIELVTGIMKTALTEQDYRDYPDSVVPIVSILKNLCLYHSNVREQLSINAEVFYCILRGLFLFFTEERMRQDATALLFLLIFNNFIKGNPSSASFSLPVVVCEKMHLPFQCNSHWKVSEYSKENIKDTIVSDRWCLSSVQIQWNSEIFGGFNELVTWDEINYDEHSMFNFVDDLKLNNNDLRAIKCSSISYCMKQYLNAVQNGTSHNSVMDSIDCLTVYIYLYKISRKFNKNDDESLLSLPWQPSFSRFIRSLPSCEDDVLLLKNVIKFFTILVPFYKSSGKDCWIVTVLKDGSQCILDLLTVDSTTDEENKVIGQELLRLVTACVDQEQHYLDYYPPSVENDSKSWTHIIKIIADNMKFSDAQHFYNLAYLDALLSCLVHLTATLGWSGSKPNSTPREPVPQMISGLCELVGAFHCGKGPSAAVSVMGLSITRHVLLILNHLLAELQNSKAKGWEAYFFEDVDTGNLLRSFLALWASRDVVLRAAALQLFAGLVVSPRAAIEIVNEVKIDSGNIWELAFTVIVDHTEASIVRENAAQLLANLAGHVAPLSGDKASVLPALKKDCARQLLNLFEEYDFYSHLDIILSALFTTNVPDTIRRGCQLEESKRALYRGLLDSDKSWSSSSDTSEKTNVATTPGFVKSVCAFLYNMVNLSPDDVANKLLERGLVKLLFRTICDPSMEVATTKELSLYCDIIEMDTVTCCLLTRLANCSASCLGTILHTKDCLSALLSLLNYKIYQRHVMYRKYSYLM</sequence>
<dbReference type="GO" id="GO:0010457">
    <property type="term" value="P:centriole-centriole cohesion"/>
    <property type="evidence" value="ECO:0007669"/>
    <property type="project" value="TreeGrafter"/>
</dbReference>
<dbReference type="GO" id="GO:0036064">
    <property type="term" value="C:ciliary basal body"/>
    <property type="evidence" value="ECO:0007669"/>
    <property type="project" value="InterPro"/>
</dbReference>
<gene>
    <name evidence="1" type="ORF">NQ318_009229</name>
</gene>
<dbReference type="SUPFAM" id="SSF48371">
    <property type="entry name" value="ARM repeat"/>
    <property type="match status" value="2"/>
</dbReference>
<evidence type="ECO:0000313" key="2">
    <source>
        <dbReference type="Proteomes" id="UP001162162"/>
    </source>
</evidence>
<dbReference type="InterPro" id="IPR030791">
    <property type="entry name" value="Rotatin"/>
</dbReference>
<dbReference type="Gene3D" id="1.25.10.10">
    <property type="entry name" value="Leucine-rich Repeat Variant"/>
    <property type="match status" value="1"/>
</dbReference>
<name>A0AAV8YCC3_9CUCU</name>
<dbReference type="InterPro" id="IPR016024">
    <property type="entry name" value="ARM-type_fold"/>
</dbReference>
<evidence type="ECO:0000313" key="1">
    <source>
        <dbReference type="EMBL" id="KAJ8948142.1"/>
    </source>
</evidence>
<dbReference type="Proteomes" id="UP001162162">
    <property type="component" value="Unassembled WGS sequence"/>
</dbReference>
<dbReference type="AlphaFoldDB" id="A0AAV8YCC3"/>
<dbReference type="EMBL" id="JAPWTK010000143">
    <property type="protein sequence ID" value="KAJ8948142.1"/>
    <property type="molecule type" value="Genomic_DNA"/>
</dbReference>
<dbReference type="GO" id="GO:0005814">
    <property type="term" value="C:centriole"/>
    <property type="evidence" value="ECO:0007669"/>
    <property type="project" value="TreeGrafter"/>
</dbReference>
<dbReference type="InterPro" id="IPR011989">
    <property type="entry name" value="ARM-like"/>
</dbReference>
<proteinExistence type="predicted"/>
<protein>
    <recommendedName>
        <fullName evidence="3">ARM repeat superfamily protein</fullName>
    </recommendedName>
</protein>